<feature type="transmembrane region" description="Helical" evidence="6">
    <location>
        <begin position="179"/>
        <end position="198"/>
    </location>
</feature>
<name>A0A6C0G2Y2_9BACL</name>
<dbReference type="PANTHER" id="PTHR30474:SF1">
    <property type="entry name" value="PEPTIDOGLYCAN GLYCOSYLTRANSFERASE MRDB"/>
    <property type="match status" value="1"/>
</dbReference>
<evidence type="ECO:0000256" key="2">
    <source>
        <dbReference type="ARBA" id="ARBA00022692"/>
    </source>
</evidence>
<dbReference type="RefSeq" id="WP_162358756.1">
    <property type="nucleotide sequence ID" value="NZ_CP048209.1"/>
</dbReference>
<evidence type="ECO:0000313" key="8">
    <source>
        <dbReference type="Proteomes" id="UP000476064"/>
    </source>
</evidence>
<keyword evidence="8" id="KW-1185">Reference proteome</keyword>
<keyword evidence="2 6" id="KW-0812">Transmembrane</keyword>
<accession>A0A6C0G2Y2</accession>
<dbReference type="GO" id="GO:0015648">
    <property type="term" value="F:lipid-linked peptidoglycan transporter activity"/>
    <property type="evidence" value="ECO:0007669"/>
    <property type="project" value="TreeGrafter"/>
</dbReference>
<dbReference type="EMBL" id="CP048209">
    <property type="protein sequence ID" value="QHT62323.1"/>
    <property type="molecule type" value="Genomic_DNA"/>
</dbReference>
<protein>
    <submittedName>
        <fullName evidence="7">Rod shape-determining protein RodA</fullName>
    </submittedName>
</protein>
<dbReference type="Proteomes" id="UP000476064">
    <property type="component" value="Chromosome"/>
</dbReference>
<keyword evidence="5 6" id="KW-0472">Membrane</keyword>
<evidence type="ECO:0000256" key="6">
    <source>
        <dbReference type="SAM" id="Phobius"/>
    </source>
</evidence>
<proteinExistence type="predicted"/>
<dbReference type="GO" id="GO:0032153">
    <property type="term" value="C:cell division site"/>
    <property type="evidence" value="ECO:0007669"/>
    <property type="project" value="TreeGrafter"/>
</dbReference>
<feature type="transmembrane region" description="Helical" evidence="6">
    <location>
        <begin position="42"/>
        <end position="60"/>
    </location>
</feature>
<gene>
    <name evidence="7" type="ORF">GXP70_21640</name>
</gene>
<feature type="transmembrane region" description="Helical" evidence="6">
    <location>
        <begin position="306"/>
        <end position="327"/>
    </location>
</feature>
<reference evidence="7 8" key="1">
    <citation type="submission" date="2020-01" db="EMBL/GenBank/DDBJ databases">
        <title>Paenibacillus sp. nov., isolated from tomato rhizosphere.</title>
        <authorList>
            <person name="Weon H.-Y."/>
            <person name="Lee S.A."/>
        </authorList>
    </citation>
    <scope>NUCLEOTIDE SEQUENCE [LARGE SCALE GENOMIC DNA]</scope>
    <source>
        <strain evidence="7 8">12200R-189</strain>
    </source>
</reference>
<evidence type="ECO:0000256" key="4">
    <source>
        <dbReference type="ARBA" id="ARBA00022989"/>
    </source>
</evidence>
<sequence>MKPRKPDFWTVINFLALVAFGFAAVYKATSGTNLDGLHKSDMSLFAVFCIPMMVTAFIDYRIWIGKLAYVLYAMSIGLLLLVKFIGEDINGAVRWLNVGSLQLQPSELAKLFTIMLAASWLQRRKGQSLRLVKDLLPLFIIFIIPTYLIMSQPDLGTALVFVGIFFTLMWIANTRLPHVLGLLGSIACIVATIVQLYYHNHELLAKIIKPHQMARIQTFLDPNSDPNKSYHVAHAQIAIGIGGLKGDGGQYVQQGFVPYAYSDSIFTVVSENFGFIGNALLIALFFMLIYRITLIMLESRDVGGTYLVAGIAGMILFQIFVNIGMHIGFLPLTGISLPFISYGGSSLLTNMIAIGLVLSVKMHNEDEAGATSTFSV</sequence>
<dbReference type="GO" id="GO:0008360">
    <property type="term" value="P:regulation of cell shape"/>
    <property type="evidence" value="ECO:0007669"/>
    <property type="project" value="UniProtKB-KW"/>
</dbReference>
<comment type="subcellular location">
    <subcellularLocation>
        <location evidence="1">Membrane</location>
        <topology evidence="1">Multi-pass membrane protein</topology>
    </subcellularLocation>
</comment>
<feature type="transmembrane region" description="Helical" evidence="6">
    <location>
        <begin position="155"/>
        <end position="172"/>
    </location>
</feature>
<evidence type="ECO:0000313" key="7">
    <source>
        <dbReference type="EMBL" id="QHT62323.1"/>
    </source>
</evidence>
<feature type="transmembrane region" description="Helical" evidence="6">
    <location>
        <begin position="273"/>
        <end position="294"/>
    </location>
</feature>
<organism evidence="7 8">
    <name type="scientific">Paenibacillus lycopersici</name>
    <dbReference type="NCBI Taxonomy" id="2704462"/>
    <lineage>
        <taxon>Bacteria</taxon>
        <taxon>Bacillati</taxon>
        <taxon>Bacillota</taxon>
        <taxon>Bacilli</taxon>
        <taxon>Bacillales</taxon>
        <taxon>Paenibacillaceae</taxon>
        <taxon>Paenibacillus</taxon>
    </lineage>
</organism>
<feature type="transmembrane region" description="Helical" evidence="6">
    <location>
        <begin position="131"/>
        <end position="149"/>
    </location>
</feature>
<evidence type="ECO:0000256" key="5">
    <source>
        <dbReference type="ARBA" id="ARBA00023136"/>
    </source>
</evidence>
<dbReference type="GO" id="GO:0051301">
    <property type="term" value="P:cell division"/>
    <property type="evidence" value="ECO:0007669"/>
    <property type="project" value="InterPro"/>
</dbReference>
<dbReference type="PANTHER" id="PTHR30474">
    <property type="entry name" value="CELL CYCLE PROTEIN"/>
    <property type="match status" value="1"/>
</dbReference>
<dbReference type="AlphaFoldDB" id="A0A6C0G2Y2"/>
<dbReference type="InterPro" id="IPR001182">
    <property type="entry name" value="FtsW/RodA"/>
</dbReference>
<feature type="transmembrane region" description="Helical" evidence="6">
    <location>
        <begin position="7"/>
        <end position="26"/>
    </location>
</feature>
<dbReference type="Pfam" id="PF01098">
    <property type="entry name" value="FTSW_RODA_SPOVE"/>
    <property type="match status" value="1"/>
</dbReference>
<feature type="transmembrane region" description="Helical" evidence="6">
    <location>
        <begin position="67"/>
        <end position="86"/>
    </location>
</feature>
<keyword evidence="3" id="KW-0133">Cell shape</keyword>
<keyword evidence="4 6" id="KW-1133">Transmembrane helix</keyword>
<dbReference type="KEGG" id="plyc:GXP70_21640"/>
<evidence type="ECO:0000256" key="3">
    <source>
        <dbReference type="ARBA" id="ARBA00022960"/>
    </source>
</evidence>
<evidence type="ECO:0000256" key="1">
    <source>
        <dbReference type="ARBA" id="ARBA00004141"/>
    </source>
</evidence>
<feature type="transmembrane region" description="Helical" evidence="6">
    <location>
        <begin position="339"/>
        <end position="358"/>
    </location>
</feature>
<dbReference type="GO" id="GO:0005886">
    <property type="term" value="C:plasma membrane"/>
    <property type="evidence" value="ECO:0007669"/>
    <property type="project" value="TreeGrafter"/>
</dbReference>